<dbReference type="EMBL" id="JASJOT010000060">
    <property type="protein sequence ID" value="MDJ1498800.1"/>
    <property type="molecule type" value="Genomic_DNA"/>
</dbReference>
<proteinExistence type="predicted"/>
<name>A0ABT7D0N6_9BACT</name>
<gene>
    <name evidence="1" type="ORF">QNI19_38075</name>
</gene>
<evidence type="ECO:0000313" key="2">
    <source>
        <dbReference type="Proteomes" id="UP001228581"/>
    </source>
</evidence>
<evidence type="ECO:0000313" key="1">
    <source>
        <dbReference type="EMBL" id="MDJ1498800.1"/>
    </source>
</evidence>
<dbReference type="RefSeq" id="WP_314005594.1">
    <property type="nucleotide sequence ID" value="NZ_JASJOT010000060.1"/>
</dbReference>
<dbReference type="Proteomes" id="UP001228581">
    <property type="component" value="Unassembled WGS sequence"/>
</dbReference>
<reference evidence="1 2" key="1">
    <citation type="submission" date="2023-05" db="EMBL/GenBank/DDBJ databases">
        <authorList>
            <person name="Zhang X."/>
        </authorList>
    </citation>
    <scope>NUCLEOTIDE SEQUENCE [LARGE SCALE GENOMIC DNA]</scope>
    <source>
        <strain evidence="1 2">DM2B3-1</strain>
    </source>
</reference>
<accession>A0ABT7D0N6</accession>
<sequence length="78" mass="8917">MKILDVEDTLYSQKYEGLRVQFLFGYCPGDYTTAPSEDIQIQGIYCEESEKDLYEIIAPAVIEGLYHEISEYCHAQAA</sequence>
<keyword evidence="2" id="KW-1185">Reference proteome</keyword>
<organism evidence="1 2">
    <name type="scientific">Xanthocytophaga flava</name>
    <dbReference type="NCBI Taxonomy" id="3048013"/>
    <lineage>
        <taxon>Bacteria</taxon>
        <taxon>Pseudomonadati</taxon>
        <taxon>Bacteroidota</taxon>
        <taxon>Cytophagia</taxon>
        <taxon>Cytophagales</taxon>
        <taxon>Rhodocytophagaceae</taxon>
        <taxon>Xanthocytophaga</taxon>
    </lineage>
</organism>
<protein>
    <submittedName>
        <fullName evidence="1">Uncharacterized protein</fullName>
    </submittedName>
</protein>
<comment type="caution">
    <text evidence="1">The sequence shown here is derived from an EMBL/GenBank/DDBJ whole genome shotgun (WGS) entry which is preliminary data.</text>
</comment>